<dbReference type="PANTHER" id="PTHR43750">
    <property type="entry name" value="UDP-GLUCOSE 6-DEHYDROGENASE TUAD"/>
    <property type="match status" value="1"/>
</dbReference>
<sequence>MYQVLSAVDNDIVYNPEFLSEKSAQEQFINPPFHIFGGDSEVTERVRYLYDTFSLCNKCDVYMMTAAEASFVKYSINAFLAMKVTFFNQLFDAVKDFGGNNSVITRAVGADPRIGTGHTKVPGFDMKRGFGGACFPKDTKAFTKFSDKLTLIEKMIEINNEYRSQYEKDEREEAQNIKYD</sequence>
<dbReference type="AlphaFoldDB" id="A0A0F9D0Y3"/>
<accession>A0A0F9D0Y3</accession>
<protein>
    <recommendedName>
        <fullName evidence="1">UDP-glucose/GDP-mannose dehydrogenase dimerisation domain-containing protein</fullName>
    </recommendedName>
</protein>
<reference evidence="2" key="1">
    <citation type="journal article" date="2015" name="Nature">
        <title>Complex archaea that bridge the gap between prokaryotes and eukaryotes.</title>
        <authorList>
            <person name="Spang A."/>
            <person name="Saw J.H."/>
            <person name="Jorgensen S.L."/>
            <person name="Zaremba-Niedzwiedzka K."/>
            <person name="Martijn J."/>
            <person name="Lind A.E."/>
            <person name="van Eijk R."/>
            <person name="Schleper C."/>
            <person name="Guy L."/>
            <person name="Ettema T.J."/>
        </authorList>
    </citation>
    <scope>NUCLEOTIDE SEQUENCE</scope>
</reference>
<dbReference type="GO" id="GO:0051287">
    <property type="term" value="F:NAD binding"/>
    <property type="evidence" value="ECO:0007669"/>
    <property type="project" value="InterPro"/>
</dbReference>
<dbReference type="Gene3D" id="1.10.1040.10">
    <property type="entry name" value="N-(1-d-carboxylethyl)-l-norvaline Dehydrogenase, domain 2"/>
    <property type="match status" value="1"/>
</dbReference>
<evidence type="ECO:0000313" key="2">
    <source>
        <dbReference type="EMBL" id="KKL55199.1"/>
    </source>
</evidence>
<organism evidence="2">
    <name type="scientific">marine sediment metagenome</name>
    <dbReference type="NCBI Taxonomy" id="412755"/>
    <lineage>
        <taxon>unclassified sequences</taxon>
        <taxon>metagenomes</taxon>
        <taxon>ecological metagenomes</taxon>
    </lineage>
</organism>
<dbReference type="Gene3D" id="3.40.50.720">
    <property type="entry name" value="NAD(P)-binding Rossmann-like Domain"/>
    <property type="match status" value="1"/>
</dbReference>
<feature type="domain" description="UDP-glucose/GDP-mannose dehydrogenase dimerisation" evidence="1">
    <location>
        <begin position="68"/>
        <end position="160"/>
    </location>
</feature>
<dbReference type="InterPro" id="IPR013328">
    <property type="entry name" value="6PGD_dom2"/>
</dbReference>
<dbReference type="SUPFAM" id="SSF48179">
    <property type="entry name" value="6-phosphogluconate dehydrogenase C-terminal domain-like"/>
    <property type="match status" value="1"/>
</dbReference>
<gene>
    <name evidence="2" type="ORF">LCGC14_2257830</name>
</gene>
<dbReference type="PANTHER" id="PTHR43750:SF3">
    <property type="entry name" value="UDP-GLUCOSE 6-DEHYDROGENASE TUAD"/>
    <property type="match status" value="1"/>
</dbReference>
<dbReference type="EMBL" id="LAZR01030925">
    <property type="protein sequence ID" value="KKL55199.1"/>
    <property type="molecule type" value="Genomic_DNA"/>
</dbReference>
<evidence type="ECO:0000259" key="1">
    <source>
        <dbReference type="Pfam" id="PF00984"/>
    </source>
</evidence>
<dbReference type="InterPro" id="IPR014026">
    <property type="entry name" value="UDP-Glc/GDP-Man_DH_dimer"/>
</dbReference>
<dbReference type="InterPro" id="IPR008927">
    <property type="entry name" value="6-PGluconate_DH-like_C_sf"/>
</dbReference>
<name>A0A0F9D0Y3_9ZZZZ</name>
<proteinExistence type="predicted"/>
<dbReference type="Pfam" id="PF00984">
    <property type="entry name" value="UDPG_MGDP_dh"/>
    <property type="match status" value="1"/>
</dbReference>
<dbReference type="GO" id="GO:0016616">
    <property type="term" value="F:oxidoreductase activity, acting on the CH-OH group of donors, NAD or NADP as acceptor"/>
    <property type="evidence" value="ECO:0007669"/>
    <property type="project" value="InterPro"/>
</dbReference>
<comment type="caution">
    <text evidence="2">The sequence shown here is derived from an EMBL/GenBank/DDBJ whole genome shotgun (WGS) entry which is preliminary data.</text>
</comment>